<dbReference type="GO" id="GO:0019722">
    <property type="term" value="P:calcium-mediated signaling"/>
    <property type="evidence" value="ECO:0007669"/>
    <property type="project" value="InterPro"/>
</dbReference>
<dbReference type="Pfam" id="PF04847">
    <property type="entry name" value="Calcipressin"/>
    <property type="match status" value="1"/>
</dbReference>
<dbReference type="GO" id="GO:0005634">
    <property type="term" value="C:nucleus"/>
    <property type="evidence" value="ECO:0007669"/>
    <property type="project" value="TreeGrafter"/>
</dbReference>
<dbReference type="OrthoDB" id="17212at2759"/>
<dbReference type="InterPro" id="IPR006931">
    <property type="entry name" value="Calcipressin"/>
</dbReference>
<dbReference type="EMBL" id="CAJVPV010035103">
    <property type="protein sequence ID" value="CAG8750225.1"/>
    <property type="molecule type" value="Genomic_DNA"/>
</dbReference>
<accession>A0A9N9IT44</accession>
<dbReference type="PANTHER" id="PTHR10300:SF14">
    <property type="entry name" value="PROTEIN SARAH"/>
    <property type="match status" value="1"/>
</dbReference>
<name>A0A9N9IT44_9GLOM</name>
<dbReference type="PANTHER" id="PTHR10300">
    <property type="entry name" value="CALCIPRESSIN"/>
    <property type="match status" value="1"/>
</dbReference>
<feature type="non-terminal residue" evidence="2">
    <location>
        <position position="1"/>
    </location>
</feature>
<dbReference type="GO" id="GO:0005737">
    <property type="term" value="C:cytoplasm"/>
    <property type="evidence" value="ECO:0007669"/>
    <property type="project" value="TreeGrafter"/>
</dbReference>
<organism evidence="2 3">
    <name type="scientific">Acaulospora morrowiae</name>
    <dbReference type="NCBI Taxonomy" id="94023"/>
    <lineage>
        <taxon>Eukaryota</taxon>
        <taxon>Fungi</taxon>
        <taxon>Fungi incertae sedis</taxon>
        <taxon>Mucoromycota</taxon>
        <taxon>Glomeromycotina</taxon>
        <taxon>Glomeromycetes</taxon>
        <taxon>Diversisporales</taxon>
        <taxon>Acaulosporaceae</taxon>
        <taxon>Acaulospora</taxon>
    </lineage>
</organism>
<comment type="similarity">
    <text evidence="1">Belongs to the RCAN family.</text>
</comment>
<dbReference type="AlphaFoldDB" id="A0A9N9IT44"/>
<protein>
    <submittedName>
        <fullName evidence="2">1418_t:CDS:1</fullName>
    </submittedName>
</protein>
<comment type="caution">
    <text evidence="2">The sequence shown here is derived from an EMBL/GenBank/DDBJ whole genome shotgun (WGS) entry which is preliminary data.</text>
</comment>
<sequence>QVDRITFLNNTVRAYFGPHTPISNEFDDSMYLSVPPTEKNMLISPPGSPPVDWIQLREDSPNSVTLADDLVHALAHISLHNLDSDSSDLEEFSLDDKLESNIRDGFAISQMQIPILTVIPKDAESNLHVDVDVPLILIQDWDEIPASNKNFKKPLQVNSITRPYFCPTPAPASFLLQS</sequence>
<dbReference type="Proteomes" id="UP000789342">
    <property type="component" value="Unassembled WGS sequence"/>
</dbReference>
<reference evidence="2" key="1">
    <citation type="submission" date="2021-06" db="EMBL/GenBank/DDBJ databases">
        <authorList>
            <person name="Kallberg Y."/>
            <person name="Tangrot J."/>
            <person name="Rosling A."/>
        </authorList>
    </citation>
    <scope>NUCLEOTIDE SEQUENCE</scope>
    <source>
        <strain evidence="2">CL551</strain>
    </source>
</reference>
<gene>
    <name evidence="2" type="ORF">AMORRO_LOCUS15299</name>
</gene>
<evidence type="ECO:0000313" key="2">
    <source>
        <dbReference type="EMBL" id="CAG8750225.1"/>
    </source>
</evidence>
<proteinExistence type="inferred from homology"/>
<keyword evidence="3" id="KW-1185">Reference proteome</keyword>
<evidence type="ECO:0000256" key="1">
    <source>
        <dbReference type="ARBA" id="ARBA00008209"/>
    </source>
</evidence>
<evidence type="ECO:0000313" key="3">
    <source>
        <dbReference type="Proteomes" id="UP000789342"/>
    </source>
</evidence>
<dbReference type="GO" id="GO:0008597">
    <property type="term" value="F:calcium-dependent protein serine/threonine phosphatase regulator activity"/>
    <property type="evidence" value="ECO:0007669"/>
    <property type="project" value="TreeGrafter"/>
</dbReference>